<keyword evidence="1" id="KW-0812">Transmembrane</keyword>
<evidence type="ECO:0000313" key="4">
    <source>
        <dbReference type="Proteomes" id="UP001183390"/>
    </source>
</evidence>
<dbReference type="Pfam" id="PF19803">
    <property type="entry name" value="DUF6286"/>
    <property type="match status" value="1"/>
</dbReference>
<dbReference type="RefSeq" id="WP_311512406.1">
    <property type="nucleotide sequence ID" value="NZ_JAVREP010000009.1"/>
</dbReference>
<feature type="transmembrane region" description="Helical" evidence="1">
    <location>
        <begin position="70"/>
        <end position="95"/>
    </location>
</feature>
<proteinExistence type="predicted"/>
<organism evidence="3 4">
    <name type="scientific">Nocardiopsis lambiniae</name>
    <dbReference type="NCBI Taxonomy" id="3075539"/>
    <lineage>
        <taxon>Bacteria</taxon>
        <taxon>Bacillati</taxon>
        <taxon>Actinomycetota</taxon>
        <taxon>Actinomycetes</taxon>
        <taxon>Streptosporangiales</taxon>
        <taxon>Nocardiopsidaceae</taxon>
        <taxon>Nocardiopsis</taxon>
    </lineage>
</organism>
<protein>
    <submittedName>
        <fullName evidence="3">DUF6286 domain-containing protein</fullName>
    </submittedName>
</protein>
<sequence>MGSTMNADGAARRTALRMLRPQRIGTASICASALVLGGGATLVIAVLGVVDPDHPVVRGFSDVVTGSSGLGSAAPAIAAVAAVVAGAALITWAVAPGSRGPVALRTDDPSIVLGLTRRGVARLLTEEALGVDGVSDARVRVGRRRVRIRVSTPLRGDGGPLRERVEASVRERCEGLGVLTPPRVSARVREVGST</sequence>
<keyword evidence="1" id="KW-0472">Membrane</keyword>
<keyword evidence="4" id="KW-1185">Reference proteome</keyword>
<keyword evidence="1" id="KW-1133">Transmembrane helix</keyword>
<reference evidence="4" key="1">
    <citation type="submission" date="2023-07" db="EMBL/GenBank/DDBJ databases">
        <title>30 novel species of actinomycetes from the DSMZ collection.</title>
        <authorList>
            <person name="Nouioui I."/>
        </authorList>
    </citation>
    <scope>NUCLEOTIDE SEQUENCE [LARGE SCALE GENOMIC DNA]</scope>
    <source>
        <strain evidence="4">DSM 44743</strain>
    </source>
</reference>
<feature type="domain" description="DUF6286" evidence="2">
    <location>
        <begin position="84"/>
        <end position="189"/>
    </location>
</feature>
<dbReference type="InterPro" id="IPR046253">
    <property type="entry name" value="DUF6286"/>
</dbReference>
<dbReference type="EMBL" id="JAVREP010000009">
    <property type="protein sequence ID" value="MDT0329794.1"/>
    <property type="molecule type" value="Genomic_DNA"/>
</dbReference>
<dbReference type="Proteomes" id="UP001183390">
    <property type="component" value="Unassembled WGS sequence"/>
</dbReference>
<evidence type="ECO:0000313" key="3">
    <source>
        <dbReference type="EMBL" id="MDT0329794.1"/>
    </source>
</evidence>
<evidence type="ECO:0000256" key="1">
    <source>
        <dbReference type="SAM" id="Phobius"/>
    </source>
</evidence>
<name>A0ABU2MAT7_9ACTN</name>
<accession>A0ABU2MAT7</accession>
<gene>
    <name evidence="3" type="ORF">RM479_15375</name>
</gene>
<feature type="transmembrane region" description="Helical" evidence="1">
    <location>
        <begin position="27"/>
        <end position="50"/>
    </location>
</feature>
<comment type="caution">
    <text evidence="3">The sequence shown here is derived from an EMBL/GenBank/DDBJ whole genome shotgun (WGS) entry which is preliminary data.</text>
</comment>
<evidence type="ECO:0000259" key="2">
    <source>
        <dbReference type="Pfam" id="PF19803"/>
    </source>
</evidence>